<feature type="transmembrane region" description="Helical" evidence="5">
    <location>
        <begin position="167"/>
        <end position="186"/>
    </location>
</feature>
<name>A0A7X0RXB2_9BACL</name>
<gene>
    <name evidence="7" type="ORF">H7C19_25650</name>
</gene>
<feature type="domain" description="ABC-2 type transporter transmembrane" evidence="6">
    <location>
        <begin position="57"/>
        <end position="242"/>
    </location>
</feature>
<evidence type="ECO:0000313" key="7">
    <source>
        <dbReference type="EMBL" id="MBB6674070.1"/>
    </source>
</evidence>
<proteinExistence type="predicted"/>
<dbReference type="GO" id="GO:0140359">
    <property type="term" value="F:ABC-type transporter activity"/>
    <property type="evidence" value="ECO:0007669"/>
    <property type="project" value="InterPro"/>
</dbReference>
<feature type="transmembrane region" description="Helical" evidence="5">
    <location>
        <begin position="227"/>
        <end position="245"/>
    </location>
</feature>
<feature type="transmembrane region" description="Helical" evidence="5">
    <location>
        <begin position="25"/>
        <end position="45"/>
    </location>
</feature>
<dbReference type="PIRSF" id="PIRSF006648">
    <property type="entry name" value="DrrB"/>
    <property type="match status" value="1"/>
</dbReference>
<dbReference type="PANTHER" id="PTHR43229">
    <property type="entry name" value="NODULATION PROTEIN J"/>
    <property type="match status" value="1"/>
</dbReference>
<comment type="subcellular location">
    <subcellularLocation>
        <location evidence="1">Membrane</location>
        <topology evidence="1">Multi-pass membrane protein</topology>
    </subcellularLocation>
</comment>
<reference evidence="7 8" key="1">
    <citation type="submission" date="2020-08" db="EMBL/GenBank/DDBJ databases">
        <title>Cohnella phylogeny.</title>
        <authorList>
            <person name="Dunlap C."/>
        </authorList>
    </citation>
    <scope>NUCLEOTIDE SEQUENCE [LARGE SCALE GENOMIC DNA]</scope>
    <source>
        <strain evidence="7 8">DSM 28246</strain>
    </source>
</reference>
<dbReference type="AlphaFoldDB" id="A0A7X0RXB2"/>
<dbReference type="RefSeq" id="WP_185671935.1">
    <property type="nucleotide sequence ID" value="NZ_JACJVP010000044.1"/>
</dbReference>
<dbReference type="EMBL" id="JACJVP010000044">
    <property type="protein sequence ID" value="MBB6674070.1"/>
    <property type="molecule type" value="Genomic_DNA"/>
</dbReference>
<dbReference type="InterPro" id="IPR051784">
    <property type="entry name" value="Nod_factor_ABC_transporter"/>
</dbReference>
<feature type="transmembrane region" description="Helical" evidence="5">
    <location>
        <begin position="57"/>
        <end position="76"/>
    </location>
</feature>
<evidence type="ECO:0000313" key="8">
    <source>
        <dbReference type="Proteomes" id="UP000547209"/>
    </source>
</evidence>
<dbReference type="GO" id="GO:0043190">
    <property type="term" value="C:ATP-binding cassette (ABC) transporter complex"/>
    <property type="evidence" value="ECO:0007669"/>
    <property type="project" value="InterPro"/>
</dbReference>
<comment type="caution">
    <text evidence="7">The sequence shown here is derived from an EMBL/GenBank/DDBJ whole genome shotgun (WGS) entry which is preliminary data.</text>
</comment>
<keyword evidence="3 5" id="KW-1133">Transmembrane helix</keyword>
<evidence type="ECO:0000256" key="1">
    <source>
        <dbReference type="ARBA" id="ARBA00004141"/>
    </source>
</evidence>
<evidence type="ECO:0000256" key="4">
    <source>
        <dbReference type="ARBA" id="ARBA00023136"/>
    </source>
</evidence>
<keyword evidence="2 5" id="KW-0812">Transmembrane</keyword>
<organism evidence="7 8">
    <name type="scientific">Cohnella nanjingensis</name>
    <dbReference type="NCBI Taxonomy" id="1387779"/>
    <lineage>
        <taxon>Bacteria</taxon>
        <taxon>Bacillati</taxon>
        <taxon>Bacillota</taxon>
        <taxon>Bacilli</taxon>
        <taxon>Bacillales</taxon>
        <taxon>Paenibacillaceae</taxon>
        <taxon>Cohnella</taxon>
    </lineage>
</organism>
<feature type="transmembrane region" description="Helical" evidence="5">
    <location>
        <begin position="141"/>
        <end position="160"/>
    </location>
</feature>
<dbReference type="Proteomes" id="UP000547209">
    <property type="component" value="Unassembled WGS sequence"/>
</dbReference>
<dbReference type="InterPro" id="IPR000412">
    <property type="entry name" value="ABC_2_transport"/>
</dbReference>
<evidence type="ECO:0000256" key="2">
    <source>
        <dbReference type="ARBA" id="ARBA00022692"/>
    </source>
</evidence>
<sequence length="251" mass="27970">MNAYIRMWKAQSGAELLRTMRNRRFFMLGIVMPVMLYFVFVASVGDNVQIGGIDWKAYYLISMTAFGIIGSSLNSLGPRLSQERTQGWAKWLRTTPLPNSAYLFSKILAQAAIHVGIIVLMFAVGILVKHIHMPAHFWLESALWLLFGMIPFLALGTLLGTFDAPEVVTVLSTVLQMMLSLLGGLWTPTEQMPAWLVNVAHALPSYRFAEGAWNIMAGRAIPWETPAILLGYAAVFILLAVWRLSRKGARA</sequence>
<evidence type="ECO:0000259" key="6">
    <source>
        <dbReference type="Pfam" id="PF12698"/>
    </source>
</evidence>
<dbReference type="Pfam" id="PF12698">
    <property type="entry name" value="ABC2_membrane_3"/>
    <property type="match status" value="1"/>
</dbReference>
<evidence type="ECO:0000256" key="3">
    <source>
        <dbReference type="ARBA" id="ARBA00022989"/>
    </source>
</evidence>
<evidence type="ECO:0000256" key="5">
    <source>
        <dbReference type="SAM" id="Phobius"/>
    </source>
</evidence>
<dbReference type="InterPro" id="IPR013525">
    <property type="entry name" value="ABC2_TM"/>
</dbReference>
<dbReference type="PANTHER" id="PTHR43229:SF6">
    <property type="entry name" value="ABC-TYPE MULTIDRUG TRANSPORT SYSTEM, PERMEASE COMPONENT"/>
    <property type="match status" value="1"/>
</dbReference>
<protein>
    <submittedName>
        <fullName evidence="7">ABC transporter permease</fullName>
    </submittedName>
</protein>
<keyword evidence="4 5" id="KW-0472">Membrane</keyword>
<keyword evidence="8" id="KW-1185">Reference proteome</keyword>
<feature type="transmembrane region" description="Helical" evidence="5">
    <location>
        <begin position="107"/>
        <end position="129"/>
    </location>
</feature>
<accession>A0A7X0RXB2</accession>